<dbReference type="EMBL" id="CH408033">
    <property type="protein sequence ID" value="EAQ86438.1"/>
    <property type="molecule type" value="Genomic_DNA"/>
</dbReference>
<keyword evidence="4" id="KW-1185">Reference proteome</keyword>
<dbReference type="SUPFAM" id="SSF52540">
    <property type="entry name" value="P-loop containing nucleoside triphosphate hydrolases"/>
    <property type="match status" value="1"/>
</dbReference>
<dbReference type="Proteomes" id="UP000001056">
    <property type="component" value="Unassembled WGS sequence"/>
</dbReference>
<dbReference type="VEuPathDB" id="FungiDB:CHGG_07691"/>
<dbReference type="InterPro" id="IPR034136">
    <property type="entry name" value="TOPRIM_Topo6A/Spo11"/>
</dbReference>
<dbReference type="InterPro" id="IPR029058">
    <property type="entry name" value="AB_hydrolase_fold"/>
</dbReference>
<dbReference type="GO" id="GO:0000706">
    <property type="term" value="P:meiotic DNA double-strand break processing"/>
    <property type="evidence" value="ECO:0007669"/>
    <property type="project" value="TreeGrafter"/>
</dbReference>
<dbReference type="InterPro" id="IPR027417">
    <property type="entry name" value="P-loop_NTPase"/>
</dbReference>
<dbReference type="InterPro" id="IPR011990">
    <property type="entry name" value="TPR-like_helical_dom_sf"/>
</dbReference>
<feature type="compositionally biased region" description="Basic residues" evidence="1">
    <location>
        <begin position="192"/>
        <end position="202"/>
    </location>
</feature>
<sequence length="1001" mass="111075">MVDNLAFTLAVGREDLGIVAAAKGLISGPIDIILRDGSIHSCDVAGDTGTLLPSISSIQKINFRATRWVLVIEKEAKGFPDLTTRRFLSVISTLRPQLDLFILVDFDPHGVAIMRTYRYGSRRLDHEENATVPRLRWLGIVSDDIFNETTHLHETSDNDNSQASQGTSTQETASQASVVHSFDGSQSERPTKRAKIGRARARRPSESILPLTQHDRRKAVDVMKEVFGAGAMNNDGAEQMRELQRMLMLNIKAEIQAVDNYGDSSDWLDAKLSKLIDLVLGPAVSLLKLATVPPPKRLRDRIPGLSRISKGKKDLSTASETKSQLSLPSTFTATDEGDQAPVSDPGEVNPQSIIGDPNPGPSLVAPPSNEKLGLFEFPAAGLGGLVVKEALVHAWNHSSHDQDILEKVRACLFLGVPHRGSGLADWAKVPAEVAKWLSLRFAGNSNFVSVLKESSKDWVKLSDSFVERADSLFIRSFYKTEKYGNVITCATFGGSTETTSSSFSDAARLISSSWPAANLPNKYYEQDDRKMVVSRLRFTMHKSWLLVIDSADDLQGQDFTQCVPHYHHGFIIVTSIRREAADVFGMESHEVSSLDPESGGQLFVTRLRKGSSEVSTSMEAIVKELDCLPLPIEHAAALIQLNRFSLKNFLSGYRQHYQRLSAERIPKGLLKYEKSLSLFTLIEMLYSTIQEVSPEAAALLTLLAFLGPWRFNLVIFRLSDREERPLDATLASFDNAHLKAVLTNNISFLLAISIFVFVIEATPEKEPWILAAAATLSAGALLSQESRLKPAKTDFQRAVEYLKLQQGHSWPSGKVALYLLYGLATTHHREQDTEKAMAALEKVLGLALNIFEKDDPRVAEIHARAKAVAERANSNLRHHKAVLLARTAGDGQKLRRELQYPDTQPPRAEGSSSRRLPELENLFDITNHRLERLLKRRAEGSTSGHLDEVEDLLHIALIIDRLFKLRAEGSTGERLDEVEVLLNMIKHQLEHIVGKYRSEAL</sequence>
<feature type="compositionally biased region" description="Polar residues" evidence="1">
    <location>
        <begin position="158"/>
        <end position="188"/>
    </location>
</feature>
<dbReference type="GO" id="GO:0042138">
    <property type="term" value="P:meiotic DNA double-strand break formation"/>
    <property type="evidence" value="ECO:0007669"/>
    <property type="project" value="TreeGrafter"/>
</dbReference>
<feature type="region of interest" description="Disordered" evidence="1">
    <location>
        <begin position="298"/>
        <end position="360"/>
    </location>
</feature>
<dbReference type="GO" id="GO:0000228">
    <property type="term" value="C:nuclear chromosome"/>
    <property type="evidence" value="ECO:0007669"/>
    <property type="project" value="TreeGrafter"/>
</dbReference>
<dbReference type="Gene3D" id="3.40.1360.10">
    <property type="match status" value="1"/>
</dbReference>
<dbReference type="CDD" id="cd00223">
    <property type="entry name" value="TOPRIM_TopoIIB_SPO"/>
    <property type="match status" value="1"/>
</dbReference>
<accession>Q2GWG3</accession>
<dbReference type="InterPro" id="IPR036078">
    <property type="entry name" value="Spo11/TopoVI_A_sf"/>
</dbReference>
<dbReference type="Gene3D" id="1.25.40.10">
    <property type="entry name" value="Tetratricopeptide repeat domain"/>
    <property type="match status" value="1"/>
</dbReference>
<dbReference type="PANTHER" id="PTHR10848:SF0">
    <property type="entry name" value="MEIOTIC RECOMBINATION PROTEIN SPO11"/>
    <property type="match status" value="1"/>
</dbReference>
<dbReference type="HOGENOM" id="CLU_299562_0_0_1"/>
<name>Q2GWG3_CHAGB</name>
<feature type="compositionally biased region" description="Polar residues" evidence="1">
    <location>
        <begin position="316"/>
        <end position="333"/>
    </location>
</feature>
<reference evidence="4" key="1">
    <citation type="journal article" date="2015" name="Genome Announc.">
        <title>Draft genome sequence of the cellulolytic fungus Chaetomium globosum.</title>
        <authorList>
            <person name="Cuomo C.A."/>
            <person name="Untereiner W.A."/>
            <person name="Ma L.-J."/>
            <person name="Grabherr M."/>
            <person name="Birren B.W."/>
        </authorList>
    </citation>
    <scope>NUCLEOTIDE SEQUENCE [LARGE SCALE GENOMIC DNA]</scope>
    <source>
        <strain evidence="4">ATCC 6205 / CBS 148.51 / DSM 1962 / NBRC 6347 / NRRL 1970</strain>
    </source>
</reference>
<dbReference type="InterPro" id="IPR002815">
    <property type="entry name" value="Spo11/TopoVI_A"/>
</dbReference>
<dbReference type="PANTHER" id="PTHR10848">
    <property type="entry name" value="MEIOTIC RECOMBINATION PROTEIN SPO11"/>
    <property type="match status" value="1"/>
</dbReference>
<evidence type="ECO:0000313" key="4">
    <source>
        <dbReference type="Proteomes" id="UP000001056"/>
    </source>
</evidence>
<dbReference type="GO" id="GO:0003918">
    <property type="term" value="F:DNA topoisomerase type II (double strand cut, ATP-hydrolyzing) activity"/>
    <property type="evidence" value="ECO:0007669"/>
    <property type="project" value="InterPro"/>
</dbReference>
<dbReference type="InParanoid" id="Q2GWG3"/>
<dbReference type="STRING" id="306901.Q2GWG3"/>
<dbReference type="SUPFAM" id="SSF56726">
    <property type="entry name" value="DNA topoisomerase IV, alpha subunit"/>
    <property type="match status" value="1"/>
</dbReference>
<dbReference type="GO" id="GO:0007131">
    <property type="term" value="P:reciprocal meiotic recombination"/>
    <property type="evidence" value="ECO:0007669"/>
    <property type="project" value="TreeGrafter"/>
</dbReference>
<dbReference type="OrthoDB" id="5377392at2759"/>
<dbReference type="Pfam" id="PF21180">
    <property type="entry name" value="TOP6A-Spo11_Toprim"/>
    <property type="match status" value="1"/>
</dbReference>
<dbReference type="Gene3D" id="3.40.50.1820">
    <property type="entry name" value="alpha/beta hydrolase"/>
    <property type="match status" value="1"/>
</dbReference>
<evidence type="ECO:0000313" key="3">
    <source>
        <dbReference type="EMBL" id="EAQ86438.1"/>
    </source>
</evidence>
<dbReference type="RefSeq" id="XP_001225347.1">
    <property type="nucleotide sequence ID" value="XM_001225346.1"/>
</dbReference>
<feature type="domain" description="Topoisomerase 6 subunit A/Spo11 TOPRIM" evidence="2">
    <location>
        <begin position="75"/>
        <end position="175"/>
    </location>
</feature>
<evidence type="ECO:0000259" key="2">
    <source>
        <dbReference type="Pfam" id="PF21180"/>
    </source>
</evidence>
<dbReference type="GO" id="GO:0003677">
    <property type="term" value="F:DNA binding"/>
    <property type="evidence" value="ECO:0007669"/>
    <property type="project" value="InterPro"/>
</dbReference>
<gene>
    <name evidence="3" type="ORF">CHGG_07691</name>
</gene>
<proteinExistence type="predicted"/>
<feature type="region of interest" description="Disordered" evidence="1">
    <location>
        <begin position="152"/>
        <end position="207"/>
    </location>
</feature>
<organism evidence="3 4">
    <name type="scientific">Chaetomium globosum (strain ATCC 6205 / CBS 148.51 / DSM 1962 / NBRC 6347 / NRRL 1970)</name>
    <name type="common">Soil fungus</name>
    <dbReference type="NCBI Taxonomy" id="306901"/>
    <lineage>
        <taxon>Eukaryota</taxon>
        <taxon>Fungi</taxon>
        <taxon>Dikarya</taxon>
        <taxon>Ascomycota</taxon>
        <taxon>Pezizomycotina</taxon>
        <taxon>Sordariomycetes</taxon>
        <taxon>Sordariomycetidae</taxon>
        <taxon>Sordariales</taxon>
        <taxon>Chaetomiaceae</taxon>
        <taxon>Chaetomium</taxon>
    </lineage>
</organism>
<dbReference type="GeneID" id="4393604"/>
<dbReference type="AlphaFoldDB" id="Q2GWG3"/>
<evidence type="ECO:0000256" key="1">
    <source>
        <dbReference type="SAM" id="MobiDB-lite"/>
    </source>
</evidence>
<dbReference type="SUPFAM" id="SSF48452">
    <property type="entry name" value="TPR-like"/>
    <property type="match status" value="1"/>
</dbReference>
<protein>
    <recommendedName>
        <fullName evidence="2">Topoisomerase 6 subunit A/Spo11 TOPRIM domain-containing protein</fullName>
    </recommendedName>
</protein>
<feature type="region of interest" description="Disordered" evidence="1">
    <location>
        <begin position="894"/>
        <end position="916"/>
    </location>
</feature>
<dbReference type="eggNOG" id="KOG2795">
    <property type="taxonomic scope" value="Eukaryota"/>
</dbReference>